<gene>
    <name evidence="2" type="ORF">CPG37_10595</name>
</gene>
<dbReference type="EMBL" id="NWVW01000013">
    <property type="protein sequence ID" value="PHO09189.1"/>
    <property type="molecule type" value="Genomic_DNA"/>
</dbReference>
<protein>
    <submittedName>
        <fullName evidence="2">PAS sensor domain-containing protein</fullName>
    </submittedName>
</protein>
<feature type="domain" description="PAS" evidence="1">
    <location>
        <begin position="23"/>
        <end position="49"/>
    </location>
</feature>
<dbReference type="InterPro" id="IPR000014">
    <property type="entry name" value="PAS"/>
</dbReference>
<evidence type="ECO:0000259" key="1">
    <source>
        <dbReference type="PROSITE" id="PS50112"/>
    </source>
</evidence>
<dbReference type="InterPro" id="IPR013655">
    <property type="entry name" value="PAS_fold_3"/>
</dbReference>
<dbReference type="Proteomes" id="UP000221384">
    <property type="component" value="Unassembled WGS sequence"/>
</dbReference>
<keyword evidence="3" id="KW-1185">Reference proteome</keyword>
<dbReference type="Gene3D" id="3.30.450.20">
    <property type="entry name" value="PAS domain"/>
    <property type="match status" value="1"/>
</dbReference>
<evidence type="ECO:0000313" key="2">
    <source>
        <dbReference type="EMBL" id="PHO09189.1"/>
    </source>
</evidence>
<comment type="caution">
    <text evidence="2">The sequence shown here is derived from an EMBL/GenBank/DDBJ whole genome shotgun (WGS) entry which is preliminary data.</text>
</comment>
<organism evidence="2 3">
    <name type="scientific">Malaciobacter canalis</name>
    <dbReference type="NCBI Taxonomy" id="1912871"/>
    <lineage>
        <taxon>Bacteria</taxon>
        <taxon>Pseudomonadati</taxon>
        <taxon>Campylobacterota</taxon>
        <taxon>Epsilonproteobacteria</taxon>
        <taxon>Campylobacterales</taxon>
        <taxon>Arcobacteraceae</taxon>
        <taxon>Malaciobacter</taxon>
    </lineage>
</organism>
<accession>A0ABX4LMU0</accession>
<dbReference type="SUPFAM" id="SSF55785">
    <property type="entry name" value="PYP-like sensor domain (PAS domain)"/>
    <property type="match status" value="1"/>
</dbReference>
<reference evidence="2 3" key="1">
    <citation type="submission" date="2017-09" db="EMBL/GenBank/DDBJ databases">
        <authorList>
            <person name="Perez-Cataluna A."/>
            <person name="Figueras M.J."/>
            <person name="Salas-Masso N."/>
        </authorList>
    </citation>
    <scope>NUCLEOTIDE SEQUENCE [LARGE SCALE GENOMIC DNA]</scope>
    <source>
        <strain evidence="2 3">F138-33</strain>
    </source>
</reference>
<dbReference type="InterPro" id="IPR035965">
    <property type="entry name" value="PAS-like_dom_sf"/>
</dbReference>
<dbReference type="CDD" id="cd00130">
    <property type="entry name" value="PAS"/>
    <property type="match status" value="1"/>
</dbReference>
<proteinExistence type="predicted"/>
<name>A0ABX4LMU0_9BACT</name>
<dbReference type="Pfam" id="PF08447">
    <property type="entry name" value="PAS_3"/>
    <property type="match status" value="1"/>
</dbReference>
<evidence type="ECO:0000313" key="3">
    <source>
        <dbReference type="Proteomes" id="UP000221384"/>
    </source>
</evidence>
<dbReference type="NCBIfam" id="TIGR00229">
    <property type="entry name" value="sensory_box"/>
    <property type="match status" value="1"/>
</dbReference>
<dbReference type="PROSITE" id="PS50112">
    <property type="entry name" value="PAS"/>
    <property type="match status" value="1"/>
</dbReference>
<sequence>MGRIILNIEKKLSKNTMIVSETDTKGNITYANNDFCKIAGFTKDELIGQPHNILRHSDMPKSAFKELWGHVQNGKTWNGIVKNRCKNDDYYWVNATVYPVQKAEGKRYISVRVKPTQDEVQNAIKLYKKLKQEEK</sequence>